<name>A0A8X6R1E8_NEPPI</name>
<keyword evidence="2" id="KW-1185">Reference proteome</keyword>
<dbReference type="AlphaFoldDB" id="A0A8X6R1E8"/>
<sequence>MLVFHSPIIGDRPVLLPRKRAHYFSILLSIPPYSLCHNDISDHHNKRLLYFCVLKGLTMTESASTHCCICAERGDYAIPRKGYREGRRRFADPLFVDVRGKRATLA</sequence>
<comment type="caution">
    <text evidence="1">The sequence shown here is derived from an EMBL/GenBank/DDBJ whole genome shotgun (WGS) entry which is preliminary data.</text>
</comment>
<accession>A0A8X6R1E8</accession>
<evidence type="ECO:0000313" key="2">
    <source>
        <dbReference type="Proteomes" id="UP000887013"/>
    </source>
</evidence>
<protein>
    <submittedName>
        <fullName evidence="1">Uncharacterized protein</fullName>
    </submittedName>
</protein>
<dbReference type="EMBL" id="BMAW01087095">
    <property type="protein sequence ID" value="GFU50000.1"/>
    <property type="molecule type" value="Genomic_DNA"/>
</dbReference>
<proteinExistence type="predicted"/>
<organism evidence="1 2">
    <name type="scientific">Nephila pilipes</name>
    <name type="common">Giant wood spider</name>
    <name type="synonym">Nephila maculata</name>
    <dbReference type="NCBI Taxonomy" id="299642"/>
    <lineage>
        <taxon>Eukaryota</taxon>
        <taxon>Metazoa</taxon>
        <taxon>Ecdysozoa</taxon>
        <taxon>Arthropoda</taxon>
        <taxon>Chelicerata</taxon>
        <taxon>Arachnida</taxon>
        <taxon>Araneae</taxon>
        <taxon>Araneomorphae</taxon>
        <taxon>Entelegynae</taxon>
        <taxon>Araneoidea</taxon>
        <taxon>Nephilidae</taxon>
        <taxon>Nephila</taxon>
    </lineage>
</organism>
<dbReference type="Proteomes" id="UP000887013">
    <property type="component" value="Unassembled WGS sequence"/>
</dbReference>
<reference evidence="1" key="1">
    <citation type="submission" date="2020-08" db="EMBL/GenBank/DDBJ databases">
        <title>Multicomponent nature underlies the extraordinary mechanical properties of spider dragline silk.</title>
        <authorList>
            <person name="Kono N."/>
            <person name="Nakamura H."/>
            <person name="Mori M."/>
            <person name="Yoshida Y."/>
            <person name="Ohtoshi R."/>
            <person name="Malay A.D."/>
            <person name="Moran D.A.P."/>
            <person name="Tomita M."/>
            <person name="Numata K."/>
            <person name="Arakawa K."/>
        </authorList>
    </citation>
    <scope>NUCLEOTIDE SEQUENCE</scope>
</reference>
<gene>
    <name evidence="1" type="ORF">NPIL_26841</name>
</gene>
<evidence type="ECO:0000313" key="1">
    <source>
        <dbReference type="EMBL" id="GFU50000.1"/>
    </source>
</evidence>